<proteinExistence type="predicted"/>
<feature type="compositionally biased region" description="Basic and acidic residues" evidence="1">
    <location>
        <begin position="134"/>
        <end position="165"/>
    </location>
</feature>
<dbReference type="PANTHER" id="PTHR22954:SF3">
    <property type="entry name" value="PROTEIN CBG08539"/>
    <property type="match status" value="1"/>
</dbReference>
<dbReference type="eggNOG" id="ENOG502TDTV">
    <property type="taxonomic scope" value="Eukaryota"/>
</dbReference>
<protein>
    <submittedName>
        <fullName evidence="2">Uncharacterized protein</fullName>
    </submittedName>
</protein>
<dbReference type="PANTHER" id="PTHR22954">
    <property type="entry name" value="RETROVIRAL PROTEASE-RELATED"/>
    <property type="match status" value="1"/>
</dbReference>
<dbReference type="EMBL" id="GL733056">
    <property type="protein sequence ID" value="EFX63493.1"/>
    <property type="molecule type" value="Genomic_DNA"/>
</dbReference>
<sequence length="247" mass="27861">MTTPTNEASRRAMKGHVTRWINNIQQYDNVQMDLTIHNLVLGAESNLRNMYNKYKRLSEGVARDMEQAGATQAQFEAEVDSQIQVEEEVGDALIIVKRKREEFEEIQAAEERKRQEETLLLMFKTQQIAADAARAQEKADQDAARAQEKADQDAARAQEKIDQDAARAQERAIRQQENQDQQDLFRQLIAAIPAAPGAPAAPAAVTSTKLPKRQIKPFKGDVLEWTSFWEGYNAAVHESAIPAVQKF</sequence>
<dbReference type="Proteomes" id="UP000000305">
    <property type="component" value="Unassembled WGS sequence"/>
</dbReference>
<dbReference type="InParanoid" id="E9HXN6"/>
<feature type="region of interest" description="Disordered" evidence="1">
    <location>
        <begin position="132"/>
        <end position="165"/>
    </location>
</feature>
<dbReference type="HOGENOM" id="CLU_047465_1_0_1"/>
<evidence type="ECO:0000256" key="1">
    <source>
        <dbReference type="SAM" id="MobiDB-lite"/>
    </source>
</evidence>
<name>E9HXN6_DAPPU</name>
<dbReference type="OrthoDB" id="6378313at2759"/>
<evidence type="ECO:0000313" key="2">
    <source>
        <dbReference type="EMBL" id="EFX63493.1"/>
    </source>
</evidence>
<reference evidence="2 3" key="1">
    <citation type="journal article" date="2011" name="Science">
        <title>The ecoresponsive genome of Daphnia pulex.</title>
        <authorList>
            <person name="Colbourne J.K."/>
            <person name="Pfrender M.E."/>
            <person name="Gilbert D."/>
            <person name="Thomas W.K."/>
            <person name="Tucker A."/>
            <person name="Oakley T.H."/>
            <person name="Tokishita S."/>
            <person name="Aerts A."/>
            <person name="Arnold G.J."/>
            <person name="Basu M.K."/>
            <person name="Bauer D.J."/>
            <person name="Caceres C.E."/>
            <person name="Carmel L."/>
            <person name="Casola C."/>
            <person name="Choi J.H."/>
            <person name="Detter J.C."/>
            <person name="Dong Q."/>
            <person name="Dusheyko S."/>
            <person name="Eads B.D."/>
            <person name="Frohlich T."/>
            <person name="Geiler-Samerotte K.A."/>
            <person name="Gerlach D."/>
            <person name="Hatcher P."/>
            <person name="Jogdeo S."/>
            <person name="Krijgsveld J."/>
            <person name="Kriventseva E.V."/>
            <person name="Kultz D."/>
            <person name="Laforsch C."/>
            <person name="Lindquist E."/>
            <person name="Lopez J."/>
            <person name="Manak J.R."/>
            <person name="Muller J."/>
            <person name="Pangilinan J."/>
            <person name="Patwardhan R.P."/>
            <person name="Pitluck S."/>
            <person name="Pritham E.J."/>
            <person name="Rechtsteiner A."/>
            <person name="Rho M."/>
            <person name="Rogozin I.B."/>
            <person name="Sakarya O."/>
            <person name="Salamov A."/>
            <person name="Schaack S."/>
            <person name="Shapiro H."/>
            <person name="Shiga Y."/>
            <person name="Skalitzky C."/>
            <person name="Smith Z."/>
            <person name="Souvorov A."/>
            <person name="Sung W."/>
            <person name="Tang Z."/>
            <person name="Tsuchiya D."/>
            <person name="Tu H."/>
            <person name="Vos H."/>
            <person name="Wang M."/>
            <person name="Wolf Y.I."/>
            <person name="Yamagata H."/>
            <person name="Yamada T."/>
            <person name="Ye Y."/>
            <person name="Shaw J.R."/>
            <person name="Andrews J."/>
            <person name="Crease T.J."/>
            <person name="Tang H."/>
            <person name="Lucas S.M."/>
            <person name="Robertson H.M."/>
            <person name="Bork P."/>
            <person name="Koonin E.V."/>
            <person name="Zdobnov E.M."/>
            <person name="Grigoriev I.V."/>
            <person name="Lynch M."/>
            <person name="Boore J.L."/>
        </authorList>
    </citation>
    <scope>NUCLEOTIDE SEQUENCE [LARGE SCALE GENOMIC DNA]</scope>
</reference>
<organism evidence="2 3">
    <name type="scientific">Daphnia pulex</name>
    <name type="common">Water flea</name>
    <dbReference type="NCBI Taxonomy" id="6669"/>
    <lineage>
        <taxon>Eukaryota</taxon>
        <taxon>Metazoa</taxon>
        <taxon>Ecdysozoa</taxon>
        <taxon>Arthropoda</taxon>
        <taxon>Crustacea</taxon>
        <taxon>Branchiopoda</taxon>
        <taxon>Diplostraca</taxon>
        <taxon>Cladocera</taxon>
        <taxon>Anomopoda</taxon>
        <taxon>Daphniidae</taxon>
        <taxon>Daphnia</taxon>
    </lineage>
</organism>
<dbReference type="STRING" id="6669.E9HXN6"/>
<accession>E9HXN6</accession>
<evidence type="ECO:0000313" key="3">
    <source>
        <dbReference type="Proteomes" id="UP000000305"/>
    </source>
</evidence>
<dbReference type="PhylomeDB" id="E9HXN6"/>
<dbReference type="KEGG" id="dpx:DAPPUDRAFT_335391"/>
<gene>
    <name evidence="2" type="ORF">DAPPUDRAFT_335391</name>
</gene>
<dbReference type="AlphaFoldDB" id="E9HXN6"/>
<keyword evidence="3" id="KW-1185">Reference proteome</keyword>